<comment type="caution">
    <text evidence="2">The sequence shown here is derived from an EMBL/GenBank/DDBJ whole genome shotgun (WGS) entry which is preliminary data.</text>
</comment>
<dbReference type="EMBL" id="BSYR01000037">
    <property type="protein sequence ID" value="GMJ03209.1"/>
    <property type="molecule type" value="Genomic_DNA"/>
</dbReference>
<evidence type="ECO:0000256" key="1">
    <source>
        <dbReference type="SAM" id="MobiDB-lite"/>
    </source>
</evidence>
<feature type="region of interest" description="Disordered" evidence="1">
    <location>
        <begin position="62"/>
        <end position="119"/>
    </location>
</feature>
<accession>A0A9W7J0I2</accession>
<evidence type="ECO:0000313" key="3">
    <source>
        <dbReference type="Proteomes" id="UP001165190"/>
    </source>
</evidence>
<protein>
    <submittedName>
        <fullName evidence="2">Uncharacterized protein</fullName>
    </submittedName>
</protein>
<dbReference type="AlphaFoldDB" id="A0A9W7J0I2"/>
<reference evidence="2" key="1">
    <citation type="submission" date="2023-05" db="EMBL/GenBank/DDBJ databases">
        <title>Genome and transcriptome analyses reveal genes involved in the formation of fine ridges on petal epidermal cells in Hibiscus trionum.</title>
        <authorList>
            <person name="Koshimizu S."/>
            <person name="Masuda S."/>
            <person name="Ishii T."/>
            <person name="Shirasu K."/>
            <person name="Hoshino A."/>
            <person name="Arita M."/>
        </authorList>
    </citation>
    <scope>NUCLEOTIDE SEQUENCE</scope>
    <source>
        <strain evidence="2">Hamamatsu line</strain>
    </source>
</reference>
<name>A0A9W7J0I2_HIBTR</name>
<sequence>MLEPSLENHLNRVKNINHSPTIQAQTTLADQAPNGSGFVPEASPTQILASKHPNTIKITTNQFINQRSKSGTQTKHKTQDFKLKTTPKFSFPSSPKAQSKTIDSNTYNTPKSFQNNPYT</sequence>
<gene>
    <name evidence="2" type="ORF">HRI_003990100</name>
</gene>
<evidence type="ECO:0000313" key="2">
    <source>
        <dbReference type="EMBL" id="GMJ03209.1"/>
    </source>
</evidence>
<proteinExistence type="predicted"/>
<keyword evidence="3" id="KW-1185">Reference proteome</keyword>
<feature type="compositionally biased region" description="Polar residues" evidence="1">
    <location>
        <begin position="87"/>
        <end position="119"/>
    </location>
</feature>
<feature type="compositionally biased region" description="Polar residues" evidence="1">
    <location>
        <begin position="62"/>
        <end position="73"/>
    </location>
</feature>
<dbReference type="Proteomes" id="UP001165190">
    <property type="component" value="Unassembled WGS sequence"/>
</dbReference>
<organism evidence="2 3">
    <name type="scientific">Hibiscus trionum</name>
    <name type="common">Flower of an hour</name>
    <dbReference type="NCBI Taxonomy" id="183268"/>
    <lineage>
        <taxon>Eukaryota</taxon>
        <taxon>Viridiplantae</taxon>
        <taxon>Streptophyta</taxon>
        <taxon>Embryophyta</taxon>
        <taxon>Tracheophyta</taxon>
        <taxon>Spermatophyta</taxon>
        <taxon>Magnoliopsida</taxon>
        <taxon>eudicotyledons</taxon>
        <taxon>Gunneridae</taxon>
        <taxon>Pentapetalae</taxon>
        <taxon>rosids</taxon>
        <taxon>malvids</taxon>
        <taxon>Malvales</taxon>
        <taxon>Malvaceae</taxon>
        <taxon>Malvoideae</taxon>
        <taxon>Hibiscus</taxon>
    </lineage>
</organism>